<dbReference type="GO" id="GO:0009279">
    <property type="term" value="C:cell outer membrane"/>
    <property type="evidence" value="ECO:0007669"/>
    <property type="project" value="UniProtKB-SubCell"/>
</dbReference>
<dbReference type="CDD" id="cd00342">
    <property type="entry name" value="gram_neg_porins"/>
    <property type="match status" value="1"/>
</dbReference>
<dbReference type="GO" id="GO:0015288">
    <property type="term" value="F:porin activity"/>
    <property type="evidence" value="ECO:0007669"/>
    <property type="project" value="UniProtKB-KW"/>
</dbReference>
<protein>
    <submittedName>
        <fullName evidence="13">Porin</fullName>
    </submittedName>
</protein>
<sequence length="390" mass="40967">MKKTLCALALIAPLYHVAYAQSSVTLAGIIDVGINDVTNAGGAHQYMMSSGVNNGSRFIFRGIEDLGGGLKSIFFLENGFNVNNGTIGQGGLLFGRQAYVGLTSDRFGSVTLGRQYDSMVDYVGQLTAADNWGGYISAHPGDLDNFNNSYRTNNSIKYTSPTFSGLTFGGVYSLGGVAGDATRNQVWSIGGGYAGGPFNFGVAVLNARNPNLSFFGNNSQTPLTASTANGTVTPVYSGFMSAHSYTVIGAAAAYTIGGSTVSVSYSNVRFSDLGDTSSGPNPSHYTGTAMFNNAEIAYRFRPAPDWLLGAAYDFTDGNGAGGNGGARYHQGELTAQYFLSKRTTVYVLGVYQRASGTDSTGKPAVAAINLLTPSKSDTQGVIRVGFRHKF</sequence>
<gene>
    <name evidence="13" type="ORF">PPGU16_60500</name>
</gene>
<dbReference type="RefSeq" id="WP_180726470.1">
    <property type="nucleotide sequence ID" value="NZ_AP023176.1"/>
</dbReference>
<keyword evidence="13" id="KW-0614">Plasmid</keyword>
<evidence type="ECO:0000256" key="7">
    <source>
        <dbReference type="ARBA" id="ARBA00023065"/>
    </source>
</evidence>
<dbReference type="EMBL" id="AP023176">
    <property type="protein sequence ID" value="BCF92983.1"/>
    <property type="molecule type" value="Genomic_DNA"/>
</dbReference>
<evidence type="ECO:0000256" key="4">
    <source>
        <dbReference type="ARBA" id="ARBA00022452"/>
    </source>
</evidence>
<evidence type="ECO:0000256" key="5">
    <source>
        <dbReference type="ARBA" id="ARBA00022692"/>
    </source>
</evidence>
<dbReference type="AlphaFoldDB" id="A0A7I8BWN3"/>
<dbReference type="KEGG" id="plad:PPGU16_60500"/>
<dbReference type="InterPro" id="IPR002299">
    <property type="entry name" value="Porin_Neis"/>
</dbReference>
<keyword evidence="7" id="KW-0406">Ion transport</keyword>
<keyword evidence="4" id="KW-1134">Transmembrane beta strand</keyword>
<evidence type="ECO:0000256" key="1">
    <source>
        <dbReference type="ARBA" id="ARBA00004571"/>
    </source>
</evidence>
<evidence type="ECO:0000313" key="14">
    <source>
        <dbReference type="Proteomes" id="UP000510888"/>
    </source>
</evidence>
<comment type="subcellular location">
    <subcellularLocation>
        <location evidence="1">Cell outer membrane</location>
        <topology evidence="1">Multi-pass membrane protein</topology>
    </subcellularLocation>
</comment>
<evidence type="ECO:0000256" key="10">
    <source>
        <dbReference type="ARBA" id="ARBA00023237"/>
    </source>
</evidence>
<evidence type="ECO:0000256" key="2">
    <source>
        <dbReference type="ARBA" id="ARBA00011233"/>
    </source>
</evidence>
<dbReference type="Gene3D" id="2.40.160.10">
    <property type="entry name" value="Porin"/>
    <property type="match status" value="1"/>
</dbReference>
<dbReference type="InterPro" id="IPR050298">
    <property type="entry name" value="Gram-neg_bact_OMP"/>
</dbReference>
<dbReference type="InterPro" id="IPR023614">
    <property type="entry name" value="Porin_dom_sf"/>
</dbReference>
<keyword evidence="14" id="KW-1185">Reference proteome</keyword>
<dbReference type="PANTHER" id="PTHR34501:SF9">
    <property type="entry name" value="MAJOR OUTER MEMBRANE PROTEIN P.IA"/>
    <property type="match status" value="1"/>
</dbReference>
<reference evidence="13 14" key="1">
    <citation type="journal article" date="2020" name="Genes (Basel)">
        <title>Genomic Comparison of Insect Gut Symbionts from Divergent Burkholderia Subclades.</title>
        <authorList>
            <person name="Takeshita K."/>
            <person name="Kikuchi Y."/>
        </authorList>
    </citation>
    <scope>NUCLEOTIDE SEQUENCE [LARGE SCALE GENOMIC DNA]</scope>
    <source>
        <strain evidence="13 14">PGU16</strain>
        <plasmid evidence="13 14">PPGU16_p1</plasmid>
    </source>
</reference>
<evidence type="ECO:0000259" key="12">
    <source>
        <dbReference type="Pfam" id="PF13609"/>
    </source>
</evidence>
<comment type="subunit">
    <text evidence="2">Homotrimer.</text>
</comment>
<evidence type="ECO:0000313" key="13">
    <source>
        <dbReference type="EMBL" id="BCF92983.1"/>
    </source>
</evidence>
<evidence type="ECO:0000256" key="8">
    <source>
        <dbReference type="ARBA" id="ARBA00023114"/>
    </source>
</evidence>
<accession>A0A7I8BWN3</accession>
<dbReference type="GO" id="GO:0046930">
    <property type="term" value="C:pore complex"/>
    <property type="evidence" value="ECO:0007669"/>
    <property type="project" value="UniProtKB-KW"/>
</dbReference>
<dbReference type="PRINTS" id="PR00184">
    <property type="entry name" value="NEISSPPORIN"/>
</dbReference>
<dbReference type="Proteomes" id="UP000510888">
    <property type="component" value="Plasmid PPGU16_p1"/>
</dbReference>
<keyword evidence="5" id="KW-0812">Transmembrane</keyword>
<evidence type="ECO:0000256" key="6">
    <source>
        <dbReference type="ARBA" id="ARBA00022729"/>
    </source>
</evidence>
<dbReference type="PRINTS" id="PR00182">
    <property type="entry name" value="ECOLNEIPORIN"/>
</dbReference>
<evidence type="ECO:0000256" key="11">
    <source>
        <dbReference type="SAM" id="SignalP"/>
    </source>
</evidence>
<dbReference type="GO" id="GO:0034220">
    <property type="term" value="P:monoatomic ion transmembrane transport"/>
    <property type="evidence" value="ECO:0007669"/>
    <property type="project" value="InterPro"/>
</dbReference>
<evidence type="ECO:0000256" key="3">
    <source>
        <dbReference type="ARBA" id="ARBA00022448"/>
    </source>
</evidence>
<geneLocation type="plasmid" evidence="13 14">
    <name>PPGU16_p1</name>
</geneLocation>
<dbReference type="InterPro" id="IPR033900">
    <property type="entry name" value="Gram_neg_porin_domain"/>
</dbReference>
<keyword evidence="3" id="KW-0813">Transport</keyword>
<dbReference type="InterPro" id="IPR001702">
    <property type="entry name" value="Porin_Gram-ve"/>
</dbReference>
<proteinExistence type="predicted"/>
<feature type="signal peptide" evidence="11">
    <location>
        <begin position="1"/>
        <end position="20"/>
    </location>
</feature>
<keyword evidence="6 11" id="KW-0732">Signal</keyword>
<feature type="domain" description="Porin" evidence="12">
    <location>
        <begin position="16"/>
        <end position="355"/>
    </location>
</feature>
<organism evidence="13 14">
    <name type="scientific">Paraburkholderia largidicola</name>
    <dbReference type="NCBI Taxonomy" id="3014751"/>
    <lineage>
        <taxon>Bacteria</taxon>
        <taxon>Pseudomonadati</taxon>
        <taxon>Pseudomonadota</taxon>
        <taxon>Betaproteobacteria</taxon>
        <taxon>Burkholderiales</taxon>
        <taxon>Burkholderiaceae</taxon>
        <taxon>Paraburkholderia</taxon>
    </lineage>
</organism>
<keyword evidence="8" id="KW-0626">Porin</keyword>
<feature type="chain" id="PRO_5029707541" evidence="11">
    <location>
        <begin position="21"/>
        <end position="390"/>
    </location>
</feature>
<dbReference type="Pfam" id="PF13609">
    <property type="entry name" value="Porin_4"/>
    <property type="match status" value="1"/>
</dbReference>
<dbReference type="SUPFAM" id="SSF56935">
    <property type="entry name" value="Porins"/>
    <property type="match status" value="1"/>
</dbReference>
<name>A0A7I8BWN3_9BURK</name>
<keyword evidence="10" id="KW-0998">Cell outer membrane</keyword>
<evidence type="ECO:0000256" key="9">
    <source>
        <dbReference type="ARBA" id="ARBA00023136"/>
    </source>
</evidence>
<keyword evidence="9" id="KW-0472">Membrane</keyword>
<dbReference type="PANTHER" id="PTHR34501">
    <property type="entry name" value="PROTEIN YDDL-RELATED"/>
    <property type="match status" value="1"/>
</dbReference>